<dbReference type="SUPFAM" id="SSF53850">
    <property type="entry name" value="Periplasmic binding protein-like II"/>
    <property type="match status" value="1"/>
</dbReference>
<dbReference type="GO" id="GO:1904680">
    <property type="term" value="F:peptide transmembrane transporter activity"/>
    <property type="evidence" value="ECO:0007669"/>
    <property type="project" value="TreeGrafter"/>
</dbReference>
<gene>
    <name evidence="6" type="ORF">C479_14358</name>
</gene>
<organism evidence="6 7">
    <name type="scientific">Halovivax asiaticus JCM 14624</name>
    <dbReference type="NCBI Taxonomy" id="1227490"/>
    <lineage>
        <taxon>Archaea</taxon>
        <taxon>Methanobacteriati</taxon>
        <taxon>Methanobacteriota</taxon>
        <taxon>Stenosarchaea group</taxon>
        <taxon>Halobacteria</taxon>
        <taxon>Halobacteriales</taxon>
        <taxon>Natrialbaceae</taxon>
        <taxon>Halovivax</taxon>
    </lineage>
</organism>
<dbReference type="PANTHER" id="PTHR30290">
    <property type="entry name" value="PERIPLASMIC BINDING COMPONENT OF ABC TRANSPORTER"/>
    <property type="match status" value="1"/>
</dbReference>
<dbReference type="Gene3D" id="3.40.190.10">
    <property type="entry name" value="Periplasmic binding protein-like II"/>
    <property type="match status" value="1"/>
</dbReference>
<dbReference type="InterPro" id="IPR000914">
    <property type="entry name" value="SBP_5_dom"/>
</dbReference>
<dbReference type="EMBL" id="AOIQ01000021">
    <property type="protein sequence ID" value="ELZ08529.1"/>
    <property type="molecule type" value="Genomic_DNA"/>
</dbReference>
<dbReference type="PIRSF" id="PIRSF002741">
    <property type="entry name" value="MppA"/>
    <property type="match status" value="1"/>
</dbReference>
<evidence type="ECO:0000256" key="1">
    <source>
        <dbReference type="ARBA" id="ARBA00005695"/>
    </source>
</evidence>
<name>M0BFX9_9EURY</name>
<feature type="region of interest" description="Disordered" evidence="4">
    <location>
        <begin position="1"/>
        <end position="40"/>
    </location>
</feature>
<dbReference type="Proteomes" id="UP000011560">
    <property type="component" value="Unassembled WGS sequence"/>
</dbReference>
<evidence type="ECO:0000313" key="7">
    <source>
        <dbReference type="Proteomes" id="UP000011560"/>
    </source>
</evidence>
<evidence type="ECO:0000313" key="6">
    <source>
        <dbReference type="EMBL" id="ELZ08529.1"/>
    </source>
</evidence>
<keyword evidence="2" id="KW-0813">Transport</keyword>
<sequence length="524" mass="57584">MGSLAGCLSNNSDGDGSGDGTLRYGRSAHSGTLDPQNTTSGEVAKVTNQIYDGLLNFAPGEATLQKSLATDWSMDGESVTLTLRENAKFDDGTDFTADDFVATYRRFVDEDYEYYFENASVYAGITLGSWIDSIEADGDYGLNITLTQPYAPFFRNLAMFCVAVLSKDDIESGFDFNKDANGTGPFQLDNLDDAAKVVHLTPNDNYWGDAPKVDELQFQTIGENAQRAQSLTQDELEIIDTLNPSSIDIVEGSDAADVVTETGINIGYMSFNMSRVEAFRDRRVRRAISLAVDTQSIVEEVYSGIADQASQPCPPALFGHDDGIDPYAHDPDEAQSLLEDAGYGDGLSFELTTFQNSRGYNPDPSGTAQTIRTNLSDIGVEVEIDDRPFDDYLTYTSEGKHDASLAGWYTDNADPDNFYYALLHPQVESPDGQDWVDWGTEGFNTSNRSAWANQDFMDLVEEGQQTSEESERQSLYHEAAQIAHDEAPWMYIDYAQEIRGVSTRVSGYTVSAIGGPHLHLVSVE</sequence>
<dbReference type="Pfam" id="PF00496">
    <property type="entry name" value="SBP_bac_5"/>
    <property type="match status" value="1"/>
</dbReference>
<comment type="caution">
    <text evidence="6">The sequence shown here is derived from an EMBL/GenBank/DDBJ whole genome shotgun (WGS) entry which is preliminary data.</text>
</comment>
<evidence type="ECO:0000256" key="3">
    <source>
        <dbReference type="ARBA" id="ARBA00022729"/>
    </source>
</evidence>
<protein>
    <submittedName>
        <fullName evidence="6">Family 5 extracellular solute-binding protein</fullName>
    </submittedName>
</protein>
<evidence type="ECO:0000256" key="2">
    <source>
        <dbReference type="ARBA" id="ARBA00022448"/>
    </source>
</evidence>
<dbReference type="GO" id="GO:0015833">
    <property type="term" value="P:peptide transport"/>
    <property type="evidence" value="ECO:0007669"/>
    <property type="project" value="TreeGrafter"/>
</dbReference>
<dbReference type="Gene3D" id="3.90.76.10">
    <property type="entry name" value="Dipeptide-binding Protein, Domain 1"/>
    <property type="match status" value="1"/>
</dbReference>
<dbReference type="InterPro" id="IPR030678">
    <property type="entry name" value="Peptide/Ni-bd"/>
</dbReference>
<dbReference type="Gene3D" id="3.10.105.10">
    <property type="entry name" value="Dipeptide-binding Protein, Domain 3"/>
    <property type="match status" value="1"/>
</dbReference>
<proteinExistence type="inferred from homology"/>
<dbReference type="STRING" id="1227490.C479_14358"/>
<feature type="domain" description="Solute-binding protein family 5" evidence="5">
    <location>
        <begin position="64"/>
        <end position="426"/>
    </location>
</feature>
<keyword evidence="3" id="KW-0732">Signal</keyword>
<dbReference type="AlphaFoldDB" id="M0BFX9"/>
<accession>M0BFX9</accession>
<dbReference type="PATRIC" id="fig|1227490.4.peg.2916"/>
<dbReference type="PANTHER" id="PTHR30290:SF9">
    <property type="entry name" value="OLIGOPEPTIDE-BINDING PROTEIN APPA"/>
    <property type="match status" value="1"/>
</dbReference>
<keyword evidence="7" id="KW-1185">Reference proteome</keyword>
<dbReference type="GO" id="GO:0042597">
    <property type="term" value="C:periplasmic space"/>
    <property type="evidence" value="ECO:0007669"/>
    <property type="project" value="UniProtKB-ARBA"/>
</dbReference>
<dbReference type="GO" id="GO:0043190">
    <property type="term" value="C:ATP-binding cassette (ABC) transporter complex"/>
    <property type="evidence" value="ECO:0007669"/>
    <property type="project" value="InterPro"/>
</dbReference>
<evidence type="ECO:0000256" key="4">
    <source>
        <dbReference type="SAM" id="MobiDB-lite"/>
    </source>
</evidence>
<comment type="similarity">
    <text evidence="1">Belongs to the bacterial solute-binding protein 5 family.</text>
</comment>
<feature type="compositionally biased region" description="Polar residues" evidence="4">
    <location>
        <begin position="29"/>
        <end position="40"/>
    </location>
</feature>
<dbReference type="CDD" id="cd08493">
    <property type="entry name" value="PBP2_DppA_like"/>
    <property type="match status" value="1"/>
</dbReference>
<evidence type="ECO:0000259" key="5">
    <source>
        <dbReference type="Pfam" id="PF00496"/>
    </source>
</evidence>
<reference evidence="6 7" key="1">
    <citation type="journal article" date="2014" name="PLoS Genet.">
        <title>Phylogenetically driven sequencing of extremely halophilic archaea reveals strategies for static and dynamic osmo-response.</title>
        <authorList>
            <person name="Becker E.A."/>
            <person name="Seitzer P.M."/>
            <person name="Tritt A."/>
            <person name="Larsen D."/>
            <person name="Krusor M."/>
            <person name="Yao A.I."/>
            <person name="Wu D."/>
            <person name="Madern D."/>
            <person name="Eisen J.A."/>
            <person name="Darling A.E."/>
            <person name="Facciotti M.T."/>
        </authorList>
    </citation>
    <scope>NUCLEOTIDE SEQUENCE [LARGE SCALE GENOMIC DNA]</scope>
    <source>
        <strain evidence="6 7">JCM 14624</strain>
    </source>
</reference>
<dbReference type="InterPro" id="IPR039424">
    <property type="entry name" value="SBP_5"/>
</dbReference>